<dbReference type="Pfam" id="PF07978">
    <property type="entry name" value="NIPSNAP"/>
    <property type="match status" value="1"/>
</dbReference>
<evidence type="ECO:0000313" key="2">
    <source>
        <dbReference type="EMBL" id="SDD87448.1"/>
    </source>
</evidence>
<organism evidence="2 3">
    <name type="scientific">Pricia antarctica</name>
    <dbReference type="NCBI Taxonomy" id="641691"/>
    <lineage>
        <taxon>Bacteria</taxon>
        <taxon>Pseudomonadati</taxon>
        <taxon>Bacteroidota</taxon>
        <taxon>Flavobacteriia</taxon>
        <taxon>Flavobacteriales</taxon>
        <taxon>Flavobacteriaceae</taxon>
        <taxon>Pricia</taxon>
    </lineage>
</organism>
<reference evidence="2 3" key="1">
    <citation type="submission" date="2016-10" db="EMBL/GenBank/DDBJ databases">
        <authorList>
            <person name="de Groot N.N."/>
        </authorList>
    </citation>
    <scope>NUCLEOTIDE SEQUENCE [LARGE SCALE GENOMIC DNA]</scope>
    <source>
        <strain evidence="2 3">DSM 23421</strain>
    </source>
</reference>
<accession>A0A1G6YAM7</accession>
<dbReference type="Proteomes" id="UP000199109">
    <property type="component" value="Unassembled WGS sequence"/>
</dbReference>
<sequence>MYAAMAAGALPMTTMATPSVLEMEGEKELYEIRTYEVKFGSKQQLLKDYLNQVLGPSLKSLGANHFMILTEMGNSDPTQLYVIIGYPNGATFLKAQNLQNDAAYKTAAAEYNALTPDQTLYNRFTSSLLLAFDGMPKMMDPIAGASLFELRTYEGYSEDAVRRKIKMFNEGEIDIFLETGLHPVFFGEMIIGPYRPCLTYMINFKDMEEHDANWKKFSANPDWKAMSGMEEYANTVSNIRKVFLKPL</sequence>
<dbReference type="STRING" id="641691.SAMN05421636_102180"/>
<protein>
    <submittedName>
        <fullName evidence="2">NIPSNAP protein</fullName>
    </submittedName>
</protein>
<dbReference type="AlphaFoldDB" id="A0A1G6YAM7"/>
<dbReference type="InterPro" id="IPR012577">
    <property type="entry name" value="NIPSNAP"/>
</dbReference>
<dbReference type="Gene3D" id="3.30.70.100">
    <property type="match status" value="2"/>
</dbReference>
<feature type="domain" description="NIPSNAP" evidence="1">
    <location>
        <begin position="148"/>
        <end position="246"/>
    </location>
</feature>
<gene>
    <name evidence="2" type="ORF">SAMN05421636_102180</name>
</gene>
<name>A0A1G6YAM7_9FLAO</name>
<evidence type="ECO:0000259" key="1">
    <source>
        <dbReference type="Pfam" id="PF07978"/>
    </source>
</evidence>
<dbReference type="SUPFAM" id="SSF54909">
    <property type="entry name" value="Dimeric alpha+beta barrel"/>
    <property type="match status" value="2"/>
</dbReference>
<evidence type="ECO:0000313" key="3">
    <source>
        <dbReference type="Proteomes" id="UP000199109"/>
    </source>
</evidence>
<dbReference type="EMBL" id="FNAO01000002">
    <property type="protein sequence ID" value="SDD87448.1"/>
    <property type="molecule type" value="Genomic_DNA"/>
</dbReference>
<dbReference type="InterPro" id="IPR011008">
    <property type="entry name" value="Dimeric_a/b-barrel"/>
</dbReference>
<keyword evidence="3" id="KW-1185">Reference proteome</keyword>
<proteinExistence type="predicted"/>